<proteinExistence type="predicted"/>
<keyword evidence="1" id="KW-0812">Transmembrane</keyword>
<feature type="transmembrane region" description="Helical" evidence="1">
    <location>
        <begin position="59"/>
        <end position="80"/>
    </location>
</feature>
<organism evidence="2">
    <name type="scientific">Arundo donax</name>
    <name type="common">Giant reed</name>
    <name type="synonym">Donax arundinaceus</name>
    <dbReference type="NCBI Taxonomy" id="35708"/>
    <lineage>
        <taxon>Eukaryota</taxon>
        <taxon>Viridiplantae</taxon>
        <taxon>Streptophyta</taxon>
        <taxon>Embryophyta</taxon>
        <taxon>Tracheophyta</taxon>
        <taxon>Spermatophyta</taxon>
        <taxon>Magnoliopsida</taxon>
        <taxon>Liliopsida</taxon>
        <taxon>Poales</taxon>
        <taxon>Poaceae</taxon>
        <taxon>PACMAD clade</taxon>
        <taxon>Arundinoideae</taxon>
        <taxon>Arundineae</taxon>
        <taxon>Arundo</taxon>
    </lineage>
</organism>
<reference evidence="2" key="2">
    <citation type="journal article" date="2015" name="Data Brief">
        <title>Shoot transcriptome of the giant reed, Arundo donax.</title>
        <authorList>
            <person name="Barrero R.A."/>
            <person name="Guerrero F.D."/>
            <person name="Moolhuijzen P."/>
            <person name="Goolsby J.A."/>
            <person name="Tidwell J."/>
            <person name="Bellgard S.E."/>
            <person name="Bellgard M.I."/>
        </authorList>
    </citation>
    <scope>NUCLEOTIDE SEQUENCE</scope>
    <source>
        <tissue evidence="2">Shoot tissue taken approximately 20 cm above the soil surface</tissue>
    </source>
</reference>
<evidence type="ECO:0000256" key="1">
    <source>
        <dbReference type="SAM" id="Phobius"/>
    </source>
</evidence>
<keyword evidence="1" id="KW-1133">Transmembrane helix</keyword>
<dbReference type="AlphaFoldDB" id="A0A0A9GP87"/>
<reference evidence="2" key="1">
    <citation type="submission" date="2014-09" db="EMBL/GenBank/DDBJ databases">
        <authorList>
            <person name="Magalhaes I.L.F."/>
            <person name="Oliveira U."/>
            <person name="Santos F.R."/>
            <person name="Vidigal T.H.D.A."/>
            <person name="Brescovit A.D."/>
            <person name="Santos A.J."/>
        </authorList>
    </citation>
    <scope>NUCLEOTIDE SEQUENCE</scope>
    <source>
        <tissue evidence="2">Shoot tissue taken approximately 20 cm above the soil surface</tissue>
    </source>
</reference>
<sequence>MNSLYSKNIVHFTPVAMEIALFIASAQRVDPILIVSCIIQTKDFRPLRTLKLSVRFLRVIVPFYCISIVSILAVCFHSPFLQSHTLASYIISRITVLAHI</sequence>
<accession>A0A0A9GP87</accession>
<evidence type="ECO:0000313" key="2">
    <source>
        <dbReference type="EMBL" id="JAE25204.1"/>
    </source>
</evidence>
<dbReference type="EMBL" id="GBRH01172692">
    <property type="protein sequence ID" value="JAE25204.1"/>
    <property type="molecule type" value="Transcribed_RNA"/>
</dbReference>
<protein>
    <submittedName>
        <fullName evidence="2">Uncharacterized protein</fullName>
    </submittedName>
</protein>
<keyword evidence="1" id="KW-0472">Membrane</keyword>
<name>A0A0A9GP87_ARUDO</name>